<reference evidence="2 3" key="1">
    <citation type="submission" date="2024-02" db="EMBL/GenBank/DDBJ databases">
        <title>Chromosome-level genome assembly of the Eurasian Minnow (Phoxinus phoxinus).</title>
        <authorList>
            <person name="Oriowo T.O."/>
            <person name="Martin S."/>
            <person name="Stange M."/>
            <person name="Chrysostomakis Y."/>
            <person name="Brown T."/>
            <person name="Winkler S."/>
            <person name="Kukowka S."/>
            <person name="Myers E.W."/>
            <person name="Bohne A."/>
        </authorList>
    </citation>
    <scope>NUCLEOTIDE SEQUENCE [LARGE SCALE GENOMIC DNA]</scope>
    <source>
        <strain evidence="2">ZFMK-TIS-60720</strain>
        <tissue evidence="2">Whole Organism</tissue>
    </source>
</reference>
<protein>
    <submittedName>
        <fullName evidence="2">Uncharacterized protein</fullName>
    </submittedName>
</protein>
<organism evidence="2 3">
    <name type="scientific">Phoxinus phoxinus</name>
    <name type="common">Eurasian minnow</name>
    <dbReference type="NCBI Taxonomy" id="58324"/>
    <lineage>
        <taxon>Eukaryota</taxon>
        <taxon>Metazoa</taxon>
        <taxon>Chordata</taxon>
        <taxon>Craniata</taxon>
        <taxon>Vertebrata</taxon>
        <taxon>Euteleostomi</taxon>
        <taxon>Actinopterygii</taxon>
        <taxon>Neopterygii</taxon>
        <taxon>Teleostei</taxon>
        <taxon>Ostariophysi</taxon>
        <taxon>Cypriniformes</taxon>
        <taxon>Leuciscidae</taxon>
        <taxon>Phoxininae</taxon>
        <taxon>Phoxinus</taxon>
    </lineage>
</organism>
<dbReference type="EMBL" id="JAYKXH010000007">
    <property type="protein sequence ID" value="KAK7162714.1"/>
    <property type="molecule type" value="Genomic_DNA"/>
</dbReference>
<evidence type="ECO:0000313" key="2">
    <source>
        <dbReference type="EMBL" id="KAK7162714.1"/>
    </source>
</evidence>
<proteinExistence type="predicted"/>
<keyword evidence="3" id="KW-1185">Reference proteome</keyword>
<evidence type="ECO:0000256" key="1">
    <source>
        <dbReference type="SAM" id="MobiDB-lite"/>
    </source>
</evidence>
<gene>
    <name evidence="2" type="ORF">R3I93_006914</name>
</gene>
<name>A0AAN9D7M9_9TELE</name>
<evidence type="ECO:0000313" key="3">
    <source>
        <dbReference type="Proteomes" id="UP001364617"/>
    </source>
</evidence>
<accession>A0AAN9D7M9</accession>
<sequence>MEAYDMLSCPPLTQIIRNSQELEGSVAGLGLKSNERRVCRIAFEEYLDIWMKIATTNPELLTGGESLDEFIKYTERCAVNHGSASSDKHCLIQMQRNIPVQKLPKKRSRVDRMRRLYMQRRAPEPPIPQIPGPAQGSDGREHWEQEMDELVEWTHSLSLKELDNL</sequence>
<feature type="region of interest" description="Disordered" evidence="1">
    <location>
        <begin position="120"/>
        <end position="142"/>
    </location>
</feature>
<comment type="caution">
    <text evidence="2">The sequence shown here is derived from an EMBL/GenBank/DDBJ whole genome shotgun (WGS) entry which is preliminary data.</text>
</comment>
<dbReference type="Proteomes" id="UP001364617">
    <property type="component" value="Unassembled WGS sequence"/>
</dbReference>
<dbReference type="AlphaFoldDB" id="A0AAN9D7M9"/>